<evidence type="ECO:0000256" key="1">
    <source>
        <dbReference type="ARBA" id="ARBA00006432"/>
    </source>
</evidence>
<dbReference type="Proteomes" id="UP000683360">
    <property type="component" value="Unassembled WGS sequence"/>
</dbReference>
<dbReference type="InterPro" id="IPR020845">
    <property type="entry name" value="AMP-binding_CS"/>
</dbReference>
<name>A0A8S3R9D1_MYTED</name>
<evidence type="ECO:0000256" key="6">
    <source>
        <dbReference type="ARBA" id="ARBA00041297"/>
    </source>
</evidence>
<evidence type="ECO:0000256" key="4">
    <source>
        <dbReference type="ARBA" id="ARBA00026121"/>
    </source>
</evidence>
<evidence type="ECO:0000259" key="8">
    <source>
        <dbReference type="Pfam" id="PF00501"/>
    </source>
</evidence>
<gene>
    <name evidence="9" type="ORF">MEDL_19201</name>
</gene>
<dbReference type="GO" id="GO:0005886">
    <property type="term" value="C:plasma membrane"/>
    <property type="evidence" value="ECO:0007669"/>
    <property type="project" value="TreeGrafter"/>
</dbReference>
<dbReference type="PANTHER" id="PTHR43107">
    <property type="entry name" value="LONG-CHAIN FATTY ACID TRANSPORT PROTEIN"/>
    <property type="match status" value="1"/>
</dbReference>
<organism evidence="9 10">
    <name type="scientific">Mytilus edulis</name>
    <name type="common">Blue mussel</name>
    <dbReference type="NCBI Taxonomy" id="6550"/>
    <lineage>
        <taxon>Eukaryota</taxon>
        <taxon>Metazoa</taxon>
        <taxon>Spiralia</taxon>
        <taxon>Lophotrochozoa</taxon>
        <taxon>Mollusca</taxon>
        <taxon>Bivalvia</taxon>
        <taxon>Autobranchia</taxon>
        <taxon>Pteriomorphia</taxon>
        <taxon>Mytilida</taxon>
        <taxon>Mytiloidea</taxon>
        <taxon>Mytilidae</taxon>
        <taxon>Mytilinae</taxon>
        <taxon>Mytilus</taxon>
    </lineage>
</organism>
<keyword evidence="10" id="KW-1185">Reference proteome</keyword>
<dbReference type="SUPFAM" id="SSF56801">
    <property type="entry name" value="Acetyl-CoA synthetase-like"/>
    <property type="match status" value="1"/>
</dbReference>
<dbReference type="OrthoDB" id="288590at2759"/>
<evidence type="ECO:0000313" key="10">
    <source>
        <dbReference type="Proteomes" id="UP000683360"/>
    </source>
</evidence>
<keyword evidence="3" id="KW-0276">Fatty acid metabolism</keyword>
<sequence>MPPSGKEAALLGVGGAVGVSLAAWRTLFPWIGYDLPILKLGRKYGKKTMADALSGNFLVDLFEISAKNNPKKPFIIFQDRIFTYEFMNEQACRVANIALQMGLKLGDTVAILVSNEPAFVWTFLGLQKIGVAVALLNTNNKHKPLLHSIEISEAKVLIVGQGSDLFHNVEDIKQELPIPVYLMGTGIGEAPVGYQSWDQLMLSAPHAEISRTMRSEMNLLTPCCYIYTSGTTGLPKPAIISQTKALGMSKFLYLGGLEHDDIVYTVTPLYHSAAILALFTTMDCGSTMLLRTKFSAHHYFEDCRYLLAVPEHPKDRVHKIKVALGNGLRKDIWEKFRDRFNIPQIVEFFGASEGTAATFNVNGRVGACGRLSPLLSKLHPSGMAIVKYDRLKDAPYRDKNNRCLPVDFGEPGLFIAGIPEYYKDKFYKGPQEVNEKKVLRNVFKDGDSFFNFGDLMYMDKDYFIYFQDRVGDTFRWKGENVSTNEVANILTSMDFVHDANVYGVTVPGHDGRAGMAALHLNESEKLTKERLKQIHDHCFKNLPSYARPLFLRLEEQTRVTVTFKQHKVDLVKEGYDPSIISDPLYYLSNDAKTYVPLDASSFGSVLKSRL</sequence>
<protein>
    <recommendedName>
        <fullName evidence="4">long-chain-fatty-acid--CoA ligase</fullName>
        <ecNumber evidence="4">6.2.1.3</ecNumber>
    </recommendedName>
    <alternativeName>
        <fullName evidence="6">Long-chain-fatty-acid--CoA ligase</fullName>
    </alternativeName>
</protein>
<dbReference type="GO" id="GO:0004467">
    <property type="term" value="F:long-chain fatty acid-CoA ligase activity"/>
    <property type="evidence" value="ECO:0007669"/>
    <property type="project" value="UniProtKB-EC"/>
</dbReference>
<dbReference type="Pfam" id="PF00501">
    <property type="entry name" value="AMP-binding"/>
    <property type="match status" value="1"/>
</dbReference>
<dbReference type="GO" id="GO:0044539">
    <property type="term" value="P:long-chain fatty acid import into cell"/>
    <property type="evidence" value="ECO:0007669"/>
    <property type="project" value="TreeGrafter"/>
</dbReference>
<evidence type="ECO:0000256" key="3">
    <source>
        <dbReference type="ARBA" id="ARBA00022832"/>
    </source>
</evidence>
<evidence type="ECO:0000256" key="2">
    <source>
        <dbReference type="ARBA" id="ARBA00022598"/>
    </source>
</evidence>
<dbReference type="FunFam" id="3.30.300.30:FF:000002">
    <property type="entry name" value="Long-chain fatty acid transport protein 1"/>
    <property type="match status" value="1"/>
</dbReference>
<dbReference type="EC" id="6.2.1.3" evidence="4"/>
<evidence type="ECO:0000256" key="7">
    <source>
        <dbReference type="ARBA" id="ARBA00048666"/>
    </source>
</evidence>
<feature type="domain" description="AMP-dependent synthetase/ligase" evidence="8">
    <location>
        <begin position="62"/>
        <end position="371"/>
    </location>
</feature>
<dbReference type="InterPro" id="IPR000873">
    <property type="entry name" value="AMP-dep_synth/lig_dom"/>
</dbReference>
<proteinExistence type="inferred from homology"/>
<keyword evidence="3" id="KW-0443">Lipid metabolism</keyword>
<evidence type="ECO:0000313" key="9">
    <source>
        <dbReference type="EMBL" id="CAG2204776.1"/>
    </source>
</evidence>
<comment type="caution">
    <text evidence="9">The sequence shown here is derived from an EMBL/GenBank/DDBJ whole genome shotgun (WGS) entry which is preliminary data.</text>
</comment>
<dbReference type="Gene3D" id="3.40.50.12780">
    <property type="entry name" value="N-terminal domain of ligase-like"/>
    <property type="match status" value="1"/>
</dbReference>
<keyword evidence="2 9" id="KW-0436">Ligase</keyword>
<dbReference type="EMBL" id="CAJPWZ010000983">
    <property type="protein sequence ID" value="CAG2204776.1"/>
    <property type="molecule type" value="Genomic_DNA"/>
</dbReference>
<dbReference type="InterPro" id="IPR042099">
    <property type="entry name" value="ANL_N_sf"/>
</dbReference>
<evidence type="ECO:0000256" key="5">
    <source>
        <dbReference type="ARBA" id="ARBA00036527"/>
    </source>
</evidence>
<dbReference type="Gene3D" id="3.30.300.30">
    <property type="match status" value="1"/>
</dbReference>
<dbReference type="InterPro" id="IPR045851">
    <property type="entry name" value="AMP-bd_C_sf"/>
</dbReference>
<accession>A0A8S3R9D1</accession>
<reference evidence="9" key="1">
    <citation type="submission" date="2021-03" db="EMBL/GenBank/DDBJ databases">
        <authorList>
            <person name="Bekaert M."/>
        </authorList>
    </citation>
    <scope>NUCLEOTIDE SEQUENCE</scope>
</reference>
<dbReference type="PROSITE" id="PS00455">
    <property type="entry name" value="AMP_BINDING"/>
    <property type="match status" value="1"/>
</dbReference>
<dbReference type="GO" id="GO:0005324">
    <property type="term" value="F:long-chain fatty acid transmembrane transporter activity"/>
    <property type="evidence" value="ECO:0007669"/>
    <property type="project" value="TreeGrafter"/>
</dbReference>
<dbReference type="GO" id="GO:0005789">
    <property type="term" value="C:endoplasmic reticulum membrane"/>
    <property type="evidence" value="ECO:0007669"/>
    <property type="project" value="TreeGrafter"/>
</dbReference>
<dbReference type="PANTHER" id="PTHR43107:SF22">
    <property type="entry name" value="VERY LONG-CHAIN ACYL-COA SYNTHETASE"/>
    <property type="match status" value="1"/>
</dbReference>
<comment type="similarity">
    <text evidence="1">Belongs to the ATP-dependent AMP-binding enzyme family.</text>
</comment>
<dbReference type="AlphaFoldDB" id="A0A8S3R9D1"/>
<comment type="catalytic activity">
    <reaction evidence="7">
        <text>tetracosanoate + ATP + CoA = tetracosanoyl-CoA + AMP + diphosphate</text>
        <dbReference type="Rhea" id="RHEA:33639"/>
        <dbReference type="ChEBI" id="CHEBI:30616"/>
        <dbReference type="ChEBI" id="CHEBI:31014"/>
        <dbReference type="ChEBI" id="CHEBI:33019"/>
        <dbReference type="ChEBI" id="CHEBI:57287"/>
        <dbReference type="ChEBI" id="CHEBI:65052"/>
        <dbReference type="ChEBI" id="CHEBI:456215"/>
    </reaction>
    <physiologicalReaction direction="left-to-right" evidence="7">
        <dbReference type="Rhea" id="RHEA:33640"/>
    </physiologicalReaction>
</comment>
<comment type="catalytic activity">
    <reaction evidence="5">
        <text>a very long-chain fatty acid + ATP + CoA = a very long-chain fatty acyl-CoA + AMP + diphosphate</text>
        <dbReference type="Rhea" id="RHEA:54536"/>
        <dbReference type="ChEBI" id="CHEBI:30616"/>
        <dbReference type="ChEBI" id="CHEBI:33019"/>
        <dbReference type="ChEBI" id="CHEBI:57287"/>
        <dbReference type="ChEBI" id="CHEBI:58950"/>
        <dbReference type="ChEBI" id="CHEBI:138261"/>
        <dbReference type="ChEBI" id="CHEBI:456215"/>
    </reaction>
    <physiologicalReaction direction="left-to-right" evidence="5">
        <dbReference type="Rhea" id="RHEA:54537"/>
    </physiologicalReaction>
</comment>